<keyword evidence="7" id="KW-0472">Membrane</keyword>
<organism evidence="10 11">
    <name type="scientific">Porites lobata</name>
    <dbReference type="NCBI Taxonomy" id="104759"/>
    <lineage>
        <taxon>Eukaryota</taxon>
        <taxon>Metazoa</taxon>
        <taxon>Cnidaria</taxon>
        <taxon>Anthozoa</taxon>
        <taxon>Hexacorallia</taxon>
        <taxon>Scleractinia</taxon>
        <taxon>Fungiina</taxon>
        <taxon>Poritidae</taxon>
        <taxon>Porites</taxon>
    </lineage>
</organism>
<dbReference type="Gene3D" id="3.40.720.10">
    <property type="entry name" value="Alkaline Phosphatase, subunit A"/>
    <property type="match status" value="1"/>
</dbReference>
<evidence type="ECO:0000256" key="7">
    <source>
        <dbReference type="SAM" id="Phobius"/>
    </source>
</evidence>
<dbReference type="Proteomes" id="UP001159405">
    <property type="component" value="Unassembled WGS sequence"/>
</dbReference>
<feature type="signal peptide" evidence="8">
    <location>
        <begin position="1"/>
        <end position="33"/>
    </location>
</feature>
<feature type="compositionally biased region" description="Basic and acidic residues" evidence="6">
    <location>
        <begin position="968"/>
        <end position="987"/>
    </location>
</feature>
<gene>
    <name evidence="10" type="ORF">PLOB_00035922</name>
</gene>
<evidence type="ECO:0000256" key="6">
    <source>
        <dbReference type="SAM" id="MobiDB-lite"/>
    </source>
</evidence>
<name>A0ABN8P4V3_9CNID</name>
<evidence type="ECO:0000256" key="3">
    <source>
        <dbReference type="ARBA" id="ARBA00022723"/>
    </source>
</evidence>
<dbReference type="Gene3D" id="3.30.1120.10">
    <property type="match status" value="1"/>
</dbReference>
<feature type="compositionally biased region" description="Polar residues" evidence="6">
    <location>
        <begin position="946"/>
        <end position="957"/>
    </location>
</feature>
<evidence type="ECO:0000259" key="9">
    <source>
        <dbReference type="Pfam" id="PF00884"/>
    </source>
</evidence>
<comment type="cofactor">
    <cofactor evidence="1">
        <name>Ca(2+)</name>
        <dbReference type="ChEBI" id="CHEBI:29108"/>
    </cofactor>
</comment>
<feature type="region of interest" description="Disordered" evidence="6">
    <location>
        <begin position="840"/>
        <end position="863"/>
    </location>
</feature>
<reference evidence="10 11" key="1">
    <citation type="submission" date="2022-05" db="EMBL/GenBank/DDBJ databases">
        <authorList>
            <consortium name="Genoscope - CEA"/>
            <person name="William W."/>
        </authorList>
    </citation>
    <scope>NUCLEOTIDE SEQUENCE [LARGE SCALE GENOMIC DNA]</scope>
</reference>
<keyword evidence="5" id="KW-0325">Glycoprotein</keyword>
<feature type="domain" description="Sulfatase N-terminal" evidence="9">
    <location>
        <begin position="42"/>
        <end position="362"/>
    </location>
</feature>
<keyword evidence="3" id="KW-0479">Metal-binding</keyword>
<dbReference type="CDD" id="cd16029">
    <property type="entry name" value="4-S"/>
    <property type="match status" value="1"/>
</dbReference>
<evidence type="ECO:0000313" key="10">
    <source>
        <dbReference type="EMBL" id="CAH3132491.1"/>
    </source>
</evidence>
<feature type="chain" id="PRO_5045865416" description="Sulfatase N-terminal domain-containing protein" evidence="8">
    <location>
        <begin position="34"/>
        <end position="1088"/>
    </location>
</feature>
<feature type="transmembrane region" description="Helical" evidence="7">
    <location>
        <begin position="1051"/>
        <end position="1080"/>
    </location>
</feature>
<keyword evidence="7" id="KW-1133">Transmembrane helix</keyword>
<feature type="compositionally biased region" description="Polar residues" evidence="6">
    <location>
        <begin position="840"/>
        <end position="860"/>
    </location>
</feature>
<comment type="similarity">
    <text evidence="2">Belongs to the sulfatase family.</text>
</comment>
<keyword evidence="11" id="KW-1185">Reference proteome</keyword>
<dbReference type="PANTHER" id="PTHR10342:SF273">
    <property type="entry name" value="RE14504P"/>
    <property type="match status" value="1"/>
</dbReference>
<proteinExistence type="inferred from homology"/>
<accession>A0ABN8P4V3</accession>
<dbReference type="InterPro" id="IPR000917">
    <property type="entry name" value="Sulfatase_N"/>
</dbReference>
<keyword evidence="8" id="KW-0732">Signal</keyword>
<dbReference type="SUPFAM" id="SSF53649">
    <property type="entry name" value="Alkaline phosphatase-like"/>
    <property type="match status" value="1"/>
</dbReference>
<keyword evidence="7" id="KW-0812">Transmembrane</keyword>
<evidence type="ECO:0000256" key="4">
    <source>
        <dbReference type="ARBA" id="ARBA00022837"/>
    </source>
</evidence>
<dbReference type="Pfam" id="PF00884">
    <property type="entry name" value="Sulfatase"/>
    <property type="match status" value="1"/>
</dbReference>
<feature type="region of interest" description="Disordered" evidence="6">
    <location>
        <begin position="942"/>
        <end position="1000"/>
    </location>
</feature>
<dbReference type="PANTHER" id="PTHR10342">
    <property type="entry name" value="ARYLSULFATASE"/>
    <property type="match status" value="1"/>
</dbReference>
<dbReference type="EMBL" id="CALNXK010000051">
    <property type="protein sequence ID" value="CAH3132491.1"/>
    <property type="molecule type" value="Genomic_DNA"/>
</dbReference>
<dbReference type="InterPro" id="IPR047115">
    <property type="entry name" value="ARSB"/>
</dbReference>
<evidence type="ECO:0000313" key="11">
    <source>
        <dbReference type="Proteomes" id="UP001159405"/>
    </source>
</evidence>
<comment type="caution">
    <text evidence="10">The sequence shown here is derived from an EMBL/GenBank/DDBJ whole genome shotgun (WGS) entry which is preliminary data.</text>
</comment>
<evidence type="ECO:0000256" key="8">
    <source>
        <dbReference type="SAM" id="SignalP"/>
    </source>
</evidence>
<protein>
    <recommendedName>
        <fullName evidence="9">Sulfatase N-terminal domain-containing protein</fullName>
    </recommendedName>
</protein>
<sequence length="1088" mass="119513">MTSQDYMASSRVVPRFLVLGIFVLFCSICRADAQAYQRAQKPHIIMIVADDLGWDDVSFHGSPQIPTPTLDGLAESGVILNNYYVSPMDSPTRAAFMTGKYALNLGLQHDTIHNKQPFGLPLKEKLLPEYLRQMGYSTHAVGKWQLGFFAKEFTPTYRGFDSFYGFWTSGQDYFSHVTYDGSYGLDLRRDLAVVYNETGTYGTELFTREADKVINHHDDSKPLFLYFAQQAVHVGNDNEPLQVPKKYLDRLSYIGDEKRRTYAGMVSALDESVRQIVTTLKRKGLYDNSIIIFTTDNGAAAGGLDSSAGSNFPLRGAKNTLWEGGVRGVGFVHSPLIKKRGRVSTALLHASDWFPTFYTLAGGNVKSLGAIDGFNVWDTISNDAQSPRYEILHGLDSLKEKKAAIRIGDYKMIVHQNRSFYSDWYPRPESLHELDQVPKPSLLKDASVDCTVRHPHPLLYTKAPICNPEKKPCLFNIKWDPCEYHNLADFMPNTLKVMIDRLKFYARKSAPAVYPQADESANPDQHGGVWTPWREKTDVDQTMNDYVYPYSYYDSPKPKPSGPPKNQLDQFMRDQGLASSDKANTYPEVEDIIINFREHNVTEGSNKEAIATLANTETTPTTASTASMAPPAVIMASTASTAAFINTAPPPASIAPAIASRVSPKLDYAAQRPKPFRPTGFLKGFFQHQLAHTTMTPGGANRIADTVKQVEQIVAKTPKYVNPLTMRPTDKMPAIHAWPTEQSLIPNDVQSVIRHNGFTKHLASSHVEEVSMLPPVKSPETLAHKPAMFSSHTHKGDTLPEILDIIDEPAVPNAYAAGGSGQEETIPKIFDIIDEAHKQGSQVKELSSQQQGPIATSKPLTSKDVGSGMGVGLTGLPDGISVFGKLGDQKILSKSHETGEGREHIVAKEKPSKGKKKANVHKFIGNITIDGRRYLVVGTETEESDSVSSHMEGNTITLHLPKSKKPHSHDEKSKGKDKSAEDADSKSEIGGFRAPSEPGIGEITDYIDDDELGTEKPTNKTLAAHNITAVATTGNNTKCEKVVQLDTSDNAVVVSSVVIVVIASAMVVGVAVVAMVAVVARHCQNARN</sequence>
<evidence type="ECO:0000256" key="5">
    <source>
        <dbReference type="ARBA" id="ARBA00023180"/>
    </source>
</evidence>
<dbReference type="InterPro" id="IPR017850">
    <property type="entry name" value="Alkaline_phosphatase_core_sf"/>
</dbReference>
<keyword evidence="4" id="KW-0106">Calcium</keyword>
<evidence type="ECO:0000256" key="2">
    <source>
        <dbReference type="ARBA" id="ARBA00008779"/>
    </source>
</evidence>
<evidence type="ECO:0000256" key="1">
    <source>
        <dbReference type="ARBA" id="ARBA00001913"/>
    </source>
</evidence>